<evidence type="ECO:0000256" key="1">
    <source>
        <dbReference type="ARBA" id="ARBA00022490"/>
    </source>
</evidence>
<dbReference type="Gene3D" id="3.40.50.10680">
    <property type="entry name" value="CofD-like domains"/>
    <property type="match status" value="1"/>
</dbReference>
<comment type="function">
    <text evidence="2">Required for morphogenesis under gluconeogenic growth conditions.</text>
</comment>
<dbReference type="PANTHER" id="PTHR30135">
    <property type="entry name" value="UNCHARACTERIZED PROTEIN YVCK-RELATED"/>
    <property type="match status" value="1"/>
</dbReference>
<dbReference type="GO" id="GO:0043743">
    <property type="term" value="F:LPPG:FO 2-phospho-L-lactate transferase activity"/>
    <property type="evidence" value="ECO:0007669"/>
    <property type="project" value="InterPro"/>
</dbReference>
<dbReference type="RefSeq" id="WP_188329238.1">
    <property type="nucleotide sequence ID" value="NZ_CP059491.1"/>
</dbReference>
<evidence type="ECO:0000313" key="4">
    <source>
        <dbReference type="Proteomes" id="UP000515663"/>
    </source>
</evidence>
<dbReference type="GO" id="GO:0005737">
    <property type="term" value="C:cytoplasm"/>
    <property type="evidence" value="ECO:0007669"/>
    <property type="project" value="UniProtKB-SubCell"/>
</dbReference>
<dbReference type="Proteomes" id="UP000515663">
    <property type="component" value="Chromosome"/>
</dbReference>
<name>A0A7D7R5F2_9ACTN</name>
<dbReference type="PANTHER" id="PTHR30135:SF3">
    <property type="entry name" value="GLUCONEOGENESIS FACTOR-RELATED"/>
    <property type="match status" value="1"/>
</dbReference>
<sequence length="354" mass="37134">MTPVAPATAGSAGTPRDPKIVALGGGHGLYATLTAMRYLSADITAVVTVADDGGSSGRLRAELGLIPPGDLRMALAALMCAPKALEDFQVAGDPATRRRHELWAEVLQHRFGGRGALAGHPIGNLLLAGLTEVLGDTVGALGELREMFGIEGQVLPMSTVPLDIEADVSGLEADPRISREIRGQVAVATTPGKVRRVRLSPHDPPACETALEAIESADLVMLGPGSWFSSVIPHVLVPEQLKALQRSAARKILVVNLAPEPGETPGFSVERHLHVLHAHADTFRVDHVLVDASSVPAGRERDHLVRAAGLFGAQLDVGDVAVPGRQVHDPAKVAAVVNELCEGELTRYSGRADA</sequence>
<evidence type="ECO:0000256" key="2">
    <source>
        <dbReference type="HAMAP-Rule" id="MF_00973"/>
    </source>
</evidence>
<dbReference type="InterPro" id="IPR010119">
    <property type="entry name" value="Gluconeogen_factor"/>
</dbReference>
<gene>
    <name evidence="3" type="primary">yvcK</name>
    <name evidence="3" type="ORF">H1R19_11405</name>
</gene>
<dbReference type="HAMAP" id="MF_00973">
    <property type="entry name" value="Gluconeogen_factor"/>
    <property type="match status" value="1"/>
</dbReference>
<dbReference type="EMBL" id="CP059491">
    <property type="protein sequence ID" value="QMT03627.1"/>
    <property type="molecule type" value="Genomic_DNA"/>
</dbReference>
<dbReference type="NCBIfam" id="TIGR01826">
    <property type="entry name" value="CofD_related"/>
    <property type="match status" value="1"/>
</dbReference>
<dbReference type="InterPro" id="IPR038136">
    <property type="entry name" value="CofD-like_dom_sf"/>
</dbReference>
<dbReference type="GO" id="GO:0008360">
    <property type="term" value="P:regulation of cell shape"/>
    <property type="evidence" value="ECO:0007669"/>
    <property type="project" value="UniProtKB-UniRule"/>
</dbReference>
<comment type="similarity">
    <text evidence="2">Belongs to the gluconeogenesis factor family.</text>
</comment>
<keyword evidence="1 2" id="KW-0963">Cytoplasm</keyword>
<dbReference type="KEGG" id="gji:H1R19_11405"/>
<protein>
    <recommendedName>
        <fullName evidence="2">Putative gluconeogenesis factor</fullName>
    </recommendedName>
</protein>
<proteinExistence type="inferred from homology"/>
<dbReference type="InterPro" id="IPR002882">
    <property type="entry name" value="CofD"/>
</dbReference>
<dbReference type="AlphaFoldDB" id="A0A7D7R5F2"/>
<accession>A0A7D7R5F2</accession>
<dbReference type="SUPFAM" id="SSF142338">
    <property type="entry name" value="CofD-like"/>
    <property type="match status" value="1"/>
</dbReference>
<organism evidence="3 4">
    <name type="scientific">Gordonia jinghuaiqii</name>
    <dbReference type="NCBI Taxonomy" id="2758710"/>
    <lineage>
        <taxon>Bacteria</taxon>
        <taxon>Bacillati</taxon>
        <taxon>Actinomycetota</taxon>
        <taxon>Actinomycetes</taxon>
        <taxon>Mycobacteriales</taxon>
        <taxon>Gordoniaceae</taxon>
        <taxon>Gordonia</taxon>
    </lineage>
</organism>
<evidence type="ECO:0000313" key="3">
    <source>
        <dbReference type="EMBL" id="QMT03627.1"/>
    </source>
</evidence>
<reference evidence="4" key="1">
    <citation type="submission" date="2020-07" db="EMBL/GenBank/DDBJ databases">
        <title>novel species isolated from the respiratory tract of Marmot.</title>
        <authorList>
            <person name="Zhang G."/>
        </authorList>
    </citation>
    <scope>NUCLEOTIDE SEQUENCE [LARGE SCALE GENOMIC DNA]</scope>
    <source>
        <strain evidence="4">686</strain>
    </source>
</reference>
<dbReference type="Pfam" id="PF01933">
    <property type="entry name" value="CofD"/>
    <property type="match status" value="1"/>
</dbReference>
<keyword evidence="4" id="KW-1185">Reference proteome</keyword>
<comment type="subcellular location">
    <subcellularLocation>
        <location evidence="2">Cytoplasm</location>
    </subcellularLocation>
</comment>
<dbReference type="CDD" id="cd07187">
    <property type="entry name" value="YvcK_like"/>
    <property type="match status" value="1"/>
</dbReference>